<feature type="domain" description="Metallo-beta-lactamase" evidence="5">
    <location>
        <begin position="96"/>
        <end position="286"/>
    </location>
</feature>
<dbReference type="Gene3D" id="3.60.15.10">
    <property type="entry name" value="Ribonuclease Z/Hydroxyacylglutathione hydrolase-like"/>
    <property type="match status" value="1"/>
</dbReference>
<keyword evidence="7" id="KW-1185">Reference proteome</keyword>
<dbReference type="Pfam" id="PF00753">
    <property type="entry name" value="Lactamase_B"/>
    <property type="match status" value="1"/>
</dbReference>
<dbReference type="VEuPathDB" id="FungiDB:PYU1_G001807"/>
<dbReference type="InParanoid" id="K3WA17"/>
<evidence type="ECO:0000256" key="3">
    <source>
        <dbReference type="ARBA" id="ARBA00022801"/>
    </source>
</evidence>
<evidence type="ECO:0000256" key="2">
    <source>
        <dbReference type="ARBA" id="ARBA00022723"/>
    </source>
</evidence>
<sequence>MVSTAALVAGVLGGACALATAAYVAPSVQRHRSHRGVSSIPLSEYLSFEARVRWQSLLLWLSGVSKELEVLPDADTLTPNVIRILGQNPSRMTLRGTNTYLVGGGAKRILIDASDGNAAYMKHLMQVCELARVQEITDVLLTHGHYDHMGGILRVKEKFPNVRVWKYLPPNGGDRTLRVSNAECELLGIKHLEDGTEFPVSTGANGSDTPTMSTAPFVLRAVYTPGHYNDHMCFFLDDTATKSERALFSGDCILGAGSCVFDSLKELMTSLKLLQKHAPRVIYPGHGPVVTDAQAKIHEYISHREQRENQVLEVLRKASDALSTVEIVNCIYKKLPFALQLAARKAVDKHLLKLRLENRVVVQTHATWFQAPTYRIAA</sequence>
<dbReference type="InterPro" id="IPR036388">
    <property type="entry name" value="WH-like_DNA-bd_sf"/>
</dbReference>
<reference evidence="7" key="1">
    <citation type="journal article" date="2010" name="Genome Biol.">
        <title>Genome sequence of the necrotrophic plant pathogen Pythium ultimum reveals original pathogenicity mechanisms and effector repertoire.</title>
        <authorList>
            <person name="Levesque C.A."/>
            <person name="Brouwer H."/>
            <person name="Cano L."/>
            <person name="Hamilton J.P."/>
            <person name="Holt C."/>
            <person name="Huitema E."/>
            <person name="Raffaele S."/>
            <person name="Robideau G.P."/>
            <person name="Thines M."/>
            <person name="Win J."/>
            <person name="Zerillo M.M."/>
            <person name="Beakes G.W."/>
            <person name="Boore J.L."/>
            <person name="Busam D."/>
            <person name="Dumas B."/>
            <person name="Ferriera S."/>
            <person name="Fuerstenberg S.I."/>
            <person name="Gachon C.M."/>
            <person name="Gaulin E."/>
            <person name="Govers F."/>
            <person name="Grenville-Briggs L."/>
            <person name="Horner N."/>
            <person name="Hostetler J."/>
            <person name="Jiang R.H."/>
            <person name="Johnson J."/>
            <person name="Krajaejun T."/>
            <person name="Lin H."/>
            <person name="Meijer H.J."/>
            <person name="Moore B."/>
            <person name="Morris P."/>
            <person name="Phuntmart V."/>
            <person name="Puiu D."/>
            <person name="Shetty J."/>
            <person name="Stajich J.E."/>
            <person name="Tripathy S."/>
            <person name="Wawra S."/>
            <person name="van West P."/>
            <person name="Whitty B.R."/>
            <person name="Coutinho P.M."/>
            <person name="Henrissat B."/>
            <person name="Martin F."/>
            <person name="Thomas P.D."/>
            <person name="Tyler B.M."/>
            <person name="De Vries R.P."/>
            <person name="Kamoun S."/>
            <person name="Yandell M."/>
            <person name="Tisserat N."/>
            <person name="Buell C.R."/>
        </authorList>
    </citation>
    <scope>NUCLEOTIDE SEQUENCE</scope>
    <source>
        <strain evidence="7">DAOM:BR144</strain>
    </source>
</reference>
<dbReference type="InterPro" id="IPR001279">
    <property type="entry name" value="Metallo-B-lactamas"/>
</dbReference>
<dbReference type="Proteomes" id="UP000019132">
    <property type="component" value="Unassembled WGS sequence"/>
</dbReference>
<dbReference type="EnsemblProtists" id="PYU1_T001808">
    <property type="protein sequence ID" value="PYU1_T001808"/>
    <property type="gene ID" value="PYU1_G001807"/>
</dbReference>
<dbReference type="Pfam" id="PF17778">
    <property type="entry name" value="WHD_BLACT"/>
    <property type="match status" value="1"/>
</dbReference>
<dbReference type="CDD" id="cd07722">
    <property type="entry name" value="LACTB2-like_MBL-fold"/>
    <property type="match status" value="1"/>
</dbReference>
<dbReference type="GO" id="GO:0016787">
    <property type="term" value="F:hydrolase activity"/>
    <property type="evidence" value="ECO:0007669"/>
    <property type="project" value="UniProtKB-KW"/>
</dbReference>
<accession>K3WA17</accession>
<protein>
    <recommendedName>
        <fullName evidence="5">Metallo-beta-lactamase domain-containing protein</fullName>
    </recommendedName>
</protein>
<dbReference type="HOGENOM" id="CLU_048478_1_2_1"/>
<organism evidence="6 7">
    <name type="scientific">Globisporangium ultimum (strain ATCC 200006 / CBS 805.95 / DAOM BR144)</name>
    <name type="common">Pythium ultimum</name>
    <dbReference type="NCBI Taxonomy" id="431595"/>
    <lineage>
        <taxon>Eukaryota</taxon>
        <taxon>Sar</taxon>
        <taxon>Stramenopiles</taxon>
        <taxon>Oomycota</taxon>
        <taxon>Peronosporomycetes</taxon>
        <taxon>Pythiales</taxon>
        <taxon>Pythiaceae</taxon>
        <taxon>Globisporangium</taxon>
    </lineage>
</organism>
<evidence type="ECO:0000313" key="6">
    <source>
        <dbReference type="EnsemblProtists" id="PYU1_T001808"/>
    </source>
</evidence>
<dbReference type="OMA" id="GDHVMAW"/>
<name>K3WA17_GLOUD</name>
<dbReference type="InterPro" id="IPR036866">
    <property type="entry name" value="RibonucZ/Hydroxyglut_hydro"/>
</dbReference>
<dbReference type="PANTHER" id="PTHR23131">
    <property type="entry name" value="ENDORIBONUCLEASE LACTB2"/>
    <property type="match status" value="1"/>
</dbReference>
<dbReference type="PANTHER" id="PTHR23131:SF0">
    <property type="entry name" value="ENDORIBONUCLEASE LACTB2"/>
    <property type="match status" value="1"/>
</dbReference>
<dbReference type="eggNOG" id="KOG0813">
    <property type="taxonomic scope" value="Eukaryota"/>
</dbReference>
<dbReference type="InterPro" id="IPR050662">
    <property type="entry name" value="Sec-metab_biosynth-thioest"/>
</dbReference>
<dbReference type="InterPro" id="IPR041516">
    <property type="entry name" value="LACTB2_WH"/>
</dbReference>
<keyword evidence="3" id="KW-0378">Hydrolase</keyword>
<evidence type="ECO:0000256" key="4">
    <source>
        <dbReference type="ARBA" id="ARBA00022833"/>
    </source>
</evidence>
<dbReference type="STRING" id="431595.K3WA17"/>
<dbReference type="SUPFAM" id="SSF56281">
    <property type="entry name" value="Metallo-hydrolase/oxidoreductase"/>
    <property type="match status" value="1"/>
</dbReference>
<comment type="similarity">
    <text evidence="1">Belongs to the metallo-beta-lactamase superfamily. Glyoxalase II family.</text>
</comment>
<reference evidence="7" key="2">
    <citation type="submission" date="2010-04" db="EMBL/GenBank/DDBJ databases">
        <authorList>
            <person name="Buell R."/>
            <person name="Hamilton J."/>
            <person name="Hostetler J."/>
        </authorList>
    </citation>
    <scope>NUCLEOTIDE SEQUENCE [LARGE SCALE GENOMIC DNA]</scope>
    <source>
        <strain evidence="7">DAOM:BR144</strain>
    </source>
</reference>
<dbReference type="FunFam" id="3.60.15.10:FF:000041">
    <property type="entry name" value="Metallo-beta-lactamase domain protein"/>
    <property type="match status" value="1"/>
</dbReference>
<dbReference type="GO" id="GO:0046872">
    <property type="term" value="F:metal ion binding"/>
    <property type="evidence" value="ECO:0007669"/>
    <property type="project" value="UniProtKB-KW"/>
</dbReference>
<evidence type="ECO:0000256" key="1">
    <source>
        <dbReference type="ARBA" id="ARBA00006759"/>
    </source>
</evidence>
<evidence type="ECO:0000259" key="5">
    <source>
        <dbReference type="SMART" id="SM00849"/>
    </source>
</evidence>
<dbReference type="EMBL" id="GL376634">
    <property type="status" value="NOT_ANNOTATED_CDS"/>
    <property type="molecule type" value="Genomic_DNA"/>
</dbReference>
<dbReference type="SMART" id="SM00849">
    <property type="entry name" value="Lactamase_B"/>
    <property type="match status" value="1"/>
</dbReference>
<dbReference type="AlphaFoldDB" id="K3WA17"/>
<dbReference type="Gene3D" id="1.10.10.10">
    <property type="entry name" value="Winged helix-like DNA-binding domain superfamily/Winged helix DNA-binding domain"/>
    <property type="match status" value="1"/>
</dbReference>
<keyword evidence="4" id="KW-0862">Zinc</keyword>
<dbReference type="InterPro" id="IPR047921">
    <property type="entry name" value="LACTB2-like_MBL-fold"/>
</dbReference>
<evidence type="ECO:0000313" key="7">
    <source>
        <dbReference type="Proteomes" id="UP000019132"/>
    </source>
</evidence>
<proteinExistence type="inferred from homology"/>
<reference evidence="6" key="3">
    <citation type="submission" date="2015-02" db="UniProtKB">
        <authorList>
            <consortium name="EnsemblProtists"/>
        </authorList>
    </citation>
    <scope>IDENTIFICATION</scope>
    <source>
        <strain evidence="6">DAOM BR144</strain>
    </source>
</reference>
<keyword evidence="2" id="KW-0479">Metal-binding</keyword>